<organism evidence="6 7">
    <name type="scientific">Crocuta crocuta</name>
    <name type="common">Spotted hyena</name>
    <dbReference type="NCBI Taxonomy" id="9678"/>
    <lineage>
        <taxon>Eukaryota</taxon>
        <taxon>Metazoa</taxon>
        <taxon>Chordata</taxon>
        <taxon>Craniata</taxon>
        <taxon>Vertebrata</taxon>
        <taxon>Euteleostomi</taxon>
        <taxon>Mammalia</taxon>
        <taxon>Eutheria</taxon>
        <taxon>Laurasiatheria</taxon>
        <taxon>Carnivora</taxon>
        <taxon>Feliformia</taxon>
        <taxon>Hyaenidae</taxon>
        <taxon>Crocuta</taxon>
    </lineage>
</organism>
<evidence type="ECO:0000313" key="6">
    <source>
        <dbReference type="EMBL" id="KAF0885277.1"/>
    </source>
</evidence>
<evidence type="ECO:0000256" key="5">
    <source>
        <dbReference type="SAM" id="MobiDB-lite"/>
    </source>
</evidence>
<feature type="compositionally biased region" description="Basic and acidic residues" evidence="5">
    <location>
        <begin position="39"/>
        <end position="59"/>
    </location>
</feature>
<keyword evidence="4" id="KW-0539">Nucleus</keyword>
<comment type="subcellular location">
    <subcellularLocation>
        <location evidence="1">Nucleus</location>
    </subcellularLocation>
</comment>
<dbReference type="GO" id="GO:0031492">
    <property type="term" value="F:nucleosomal DNA binding"/>
    <property type="evidence" value="ECO:0007669"/>
    <property type="project" value="InterPro"/>
</dbReference>
<feature type="region of interest" description="Disordered" evidence="5">
    <location>
        <begin position="1"/>
        <end position="24"/>
    </location>
</feature>
<evidence type="ECO:0000256" key="3">
    <source>
        <dbReference type="ARBA" id="ARBA00023125"/>
    </source>
</evidence>
<dbReference type="GO" id="GO:0000785">
    <property type="term" value="C:chromatin"/>
    <property type="evidence" value="ECO:0007669"/>
    <property type="project" value="InterPro"/>
</dbReference>
<feature type="region of interest" description="Disordered" evidence="5">
    <location>
        <begin position="39"/>
        <end position="71"/>
    </location>
</feature>
<sequence>PVTMMSKRKVSSTQGRRKGSTRENLMRLLAKPAFAKVEMKPKKVTGKDKSSNKNVETKGKGGAKGKQAVLAKQEKKEAFLKIIYLSAENRETKNEESPASDEAEEKEAKSD</sequence>
<dbReference type="Pfam" id="PF01101">
    <property type="entry name" value="HMG14_17"/>
    <property type="match status" value="1"/>
</dbReference>
<keyword evidence="7" id="KW-1185">Reference proteome</keyword>
<dbReference type="GO" id="GO:0006325">
    <property type="term" value="P:chromatin organization"/>
    <property type="evidence" value="ECO:0007669"/>
    <property type="project" value="TreeGrafter"/>
</dbReference>
<feature type="region of interest" description="Disordered" evidence="5">
    <location>
        <begin position="87"/>
        <end position="111"/>
    </location>
</feature>
<dbReference type="GO" id="GO:0005634">
    <property type="term" value="C:nucleus"/>
    <property type="evidence" value="ECO:0007669"/>
    <property type="project" value="UniProtKB-SubCell"/>
</dbReference>
<dbReference type="AlphaFoldDB" id="A0A6G1BC63"/>
<evidence type="ECO:0000313" key="7">
    <source>
        <dbReference type="Proteomes" id="UP000475037"/>
    </source>
</evidence>
<dbReference type="EMBL" id="VOAJ01001105">
    <property type="protein sequence ID" value="KAF0885277.1"/>
    <property type="molecule type" value="Genomic_DNA"/>
</dbReference>
<gene>
    <name evidence="6" type="primary">Hmgn1_0</name>
    <name evidence="6" type="ORF">FOF47_R17687</name>
</gene>
<dbReference type="InterPro" id="IPR000079">
    <property type="entry name" value="HMGN_fam"/>
</dbReference>
<protein>
    <submittedName>
        <fullName evidence="6">HMGN1 protein</fullName>
    </submittedName>
</protein>
<dbReference type="SMART" id="SM00527">
    <property type="entry name" value="HMG17"/>
    <property type="match status" value="1"/>
</dbReference>
<evidence type="ECO:0000256" key="1">
    <source>
        <dbReference type="ARBA" id="ARBA00004123"/>
    </source>
</evidence>
<dbReference type="Proteomes" id="UP000475037">
    <property type="component" value="Unassembled WGS sequence"/>
</dbReference>
<accession>A0A6G1BC63</accession>
<feature type="non-terminal residue" evidence="6">
    <location>
        <position position="111"/>
    </location>
</feature>
<name>A0A6G1BC63_CROCR</name>
<evidence type="ECO:0000256" key="4">
    <source>
        <dbReference type="ARBA" id="ARBA00023242"/>
    </source>
</evidence>
<dbReference type="PANTHER" id="PTHR23087:SF12">
    <property type="entry name" value="NON-HISTONE CHROMOSOMAL PROTEIN HMG-14"/>
    <property type="match status" value="1"/>
</dbReference>
<dbReference type="PANTHER" id="PTHR23087">
    <property type="entry name" value="NONHISTONE CHROMOSOMAL PROTEIN HMG"/>
    <property type="match status" value="1"/>
</dbReference>
<evidence type="ECO:0000256" key="2">
    <source>
        <dbReference type="ARBA" id="ARBA00007696"/>
    </source>
</evidence>
<comment type="caution">
    <text evidence="6">The sequence shown here is derived from an EMBL/GenBank/DDBJ whole genome shotgun (WGS) entry which is preliminary data.</text>
</comment>
<proteinExistence type="inferred from homology"/>
<dbReference type="PRINTS" id="PR00925">
    <property type="entry name" value="NONHISHMG17"/>
</dbReference>
<feature type="non-terminal residue" evidence="6">
    <location>
        <position position="1"/>
    </location>
</feature>
<feature type="compositionally biased region" description="Basic residues" evidence="5">
    <location>
        <begin position="1"/>
        <end position="19"/>
    </location>
</feature>
<comment type="similarity">
    <text evidence="2">Belongs to the HMGN family.</text>
</comment>
<reference evidence="6 7" key="1">
    <citation type="submission" date="2019-11" db="EMBL/GenBank/DDBJ databases">
        <authorList>
            <person name="Yang C."/>
            <person name="Li F."/>
        </authorList>
    </citation>
    <scope>NUCLEOTIDE SEQUENCE [LARGE SCALE GENOMIC DNA]</scope>
    <source>
        <strain evidence="6">KB4526</strain>
        <tissue evidence="6">Muscle</tissue>
    </source>
</reference>
<keyword evidence="3" id="KW-0238">DNA-binding</keyword>